<comment type="caution">
    <text evidence="2">The sequence shown here is derived from an EMBL/GenBank/DDBJ whole genome shotgun (WGS) entry which is preliminary data.</text>
</comment>
<proteinExistence type="predicted"/>
<gene>
    <name evidence="2" type="ORF">ACJMK2_002549</name>
</gene>
<name>A0ABD3XX94_SINWO</name>
<accession>A0ABD3XX94</accession>
<keyword evidence="3" id="KW-1185">Reference proteome</keyword>
<sequence length="78" mass="9046">MRNITLLLLVLVVSAVALSKNVRKRSSLSTEADLVQVKRLLEAIDNGDVDLDEYMNGDKEESPRMFIRFRWPWRIGKK</sequence>
<evidence type="ECO:0000256" key="1">
    <source>
        <dbReference type="SAM" id="SignalP"/>
    </source>
</evidence>
<evidence type="ECO:0000313" key="3">
    <source>
        <dbReference type="Proteomes" id="UP001634394"/>
    </source>
</evidence>
<feature type="chain" id="PRO_5044842790" evidence="1">
    <location>
        <begin position="20"/>
        <end position="78"/>
    </location>
</feature>
<feature type="signal peptide" evidence="1">
    <location>
        <begin position="1"/>
        <end position="19"/>
    </location>
</feature>
<keyword evidence="1" id="KW-0732">Signal</keyword>
<dbReference type="EMBL" id="JBJQND010000001">
    <property type="protein sequence ID" value="KAL3890261.1"/>
    <property type="molecule type" value="Genomic_DNA"/>
</dbReference>
<evidence type="ECO:0000313" key="2">
    <source>
        <dbReference type="EMBL" id="KAL3890261.1"/>
    </source>
</evidence>
<reference evidence="2 3" key="1">
    <citation type="submission" date="2024-11" db="EMBL/GenBank/DDBJ databases">
        <title>Chromosome-level genome assembly of the freshwater bivalve Anodonta woodiana.</title>
        <authorList>
            <person name="Chen X."/>
        </authorList>
    </citation>
    <scope>NUCLEOTIDE SEQUENCE [LARGE SCALE GENOMIC DNA]</scope>
    <source>
        <strain evidence="2">MN2024</strain>
        <tissue evidence="2">Gills</tissue>
    </source>
</reference>
<organism evidence="2 3">
    <name type="scientific">Sinanodonta woodiana</name>
    <name type="common">Chinese pond mussel</name>
    <name type="synonym">Anodonta woodiana</name>
    <dbReference type="NCBI Taxonomy" id="1069815"/>
    <lineage>
        <taxon>Eukaryota</taxon>
        <taxon>Metazoa</taxon>
        <taxon>Spiralia</taxon>
        <taxon>Lophotrochozoa</taxon>
        <taxon>Mollusca</taxon>
        <taxon>Bivalvia</taxon>
        <taxon>Autobranchia</taxon>
        <taxon>Heteroconchia</taxon>
        <taxon>Palaeoheterodonta</taxon>
        <taxon>Unionida</taxon>
        <taxon>Unionoidea</taxon>
        <taxon>Unionidae</taxon>
        <taxon>Unioninae</taxon>
        <taxon>Sinanodonta</taxon>
    </lineage>
</organism>
<dbReference type="AlphaFoldDB" id="A0ABD3XX94"/>
<dbReference type="Proteomes" id="UP001634394">
    <property type="component" value="Unassembled WGS sequence"/>
</dbReference>
<protein>
    <submittedName>
        <fullName evidence="2">Uncharacterized protein</fullName>
    </submittedName>
</protein>